<evidence type="ECO:0000313" key="11">
    <source>
        <dbReference type="Proteomes" id="UP000286947"/>
    </source>
</evidence>
<evidence type="ECO:0000256" key="1">
    <source>
        <dbReference type="ARBA" id="ARBA00004651"/>
    </source>
</evidence>
<dbReference type="OrthoDB" id="9783920at2"/>
<comment type="subcellular location">
    <subcellularLocation>
        <location evidence="9">Cell inner membrane</location>
        <topology evidence="9">Multi-pass membrane protein</topology>
    </subcellularLocation>
    <subcellularLocation>
        <location evidence="1">Cell membrane</location>
        <topology evidence="1">Multi-pass membrane protein</topology>
    </subcellularLocation>
</comment>
<dbReference type="Pfam" id="PF05525">
    <property type="entry name" value="Branch_AA_trans"/>
    <property type="match status" value="1"/>
</dbReference>
<feature type="transmembrane region" description="Helical" evidence="9">
    <location>
        <begin position="72"/>
        <end position="94"/>
    </location>
</feature>
<reference evidence="10 11" key="1">
    <citation type="submission" date="2018-01" db="EMBL/GenBank/DDBJ databases">
        <title>Saezia sanguinis gen. nov., sp. nov., in the order Burkholderiales isolated from human blood.</title>
        <authorList>
            <person name="Medina-Pascual M.J."/>
            <person name="Valdezate S."/>
            <person name="Monzon S."/>
            <person name="Cuesta I."/>
            <person name="Carrasco G."/>
            <person name="Villalon P."/>
            <person name="Saez-Nieto J.A."/>
        </authorList>
    </citation>
    <scope>NUCLEOTIDE SEQUENCE [LARGE SCALE GENOMIC DNA]</scope>
    <source>
        <strain evidence="10 11">CNM695-12</strain>
    </source>
</reference>
<feature type="transmembrane region" description="Helical" evidence="9">
    <location>
        <begin position="124"/>
        <end position="142"/>
    </location>
</feature>
<feature type="transmembrane region" description="Helical" evidence="9">
    <location>
        <begin position="294"/>
        <end position="319"/>
    </location>
</feature>
<evidence type="ECO:0000256" key="7">
    <source>
        <dbReference type="ARBA" id="ARBA00022989"/>
    </source>
</evidence>
<dbReference type="GO" id="GO:0015190">
    <property type="term" value="F:L-leucine transmembrane transporter activity"/>
    <property type="evidence" value="ECO:0007669"/>
    <property type="project" value="TreeGrafter"/>
</dbReference>
<dbReference type="NCBIfam" id="TIGR00796">
    <property type="entry name" value="livcs"/>
    <property type="match status" value="1"/>
</dbReference>
<evidence type="ECO:0000256" key="3">
    <source>
        <dbReference type="ARBA" id="ARBA00022448"/>
    </source>
</evidence>
<feature type="transmembrane region" description="Helical" evidence="9">
    <location>
        <begin position="385"/>
        <end position="403"/>
    </location>
</feature>
<dbReference type="AlphaFoldDB" id="A0A433SAH8"/>
<keyword evidence="7 9" id="KW-1133">Transmembrane helix</keyword>
<feature type="transmembrane region" description="Helical" evidence="9">
    <location>
        <begin position="360"/>
        <end position="378"/>
    </location>
</feature>
<dbReference type="GO" id="GO:0005304">
    <property type="term" value="F:L-valine transmembrane transporter activity"/>
    <property type="evidence" value="ECO:0007669"/>
    <property type="project" value="TreeGrafter"/>
</dbReference>
<proteinExistence type="inferred from homology"/>
<evidence type="ECO:0000256" key="5">
    <source>
        <dbReference type="ARBA" id="ARBA00022692"/>
    </source>
</evidence>
<feature type="transmembrane region" description="Helical" evidence="9">
    <location>
        <begin position="236"/>
        <end position="254"/>
    </location>
</feature>
<gene>
    <name evidence="10" type="primary">brnQ</name>
    <name evidence="10" type="ORF">CUZ56_02586</name>
</gene>
<dbReference type="Proteomes" id="UP000286947">
    <property type="component" value="Unassembled WGS sequence"/>
</dbReference>
<keyword evidence="3 9" id="KW-0813">Transport</keyword>
<dbReference type="PANTHER" id="PTHR30588:SF7">
    <property type="entry name" value="BRANCHED-CHAIN AMINO ACID CARRIER PROTEIN SAOUHSC_01411-RELATED"/>
    <property type="match status" value="1"/>
</dbReference>
<sequence length="440" mass="47614">MNKKTIAIGFMLFALFFGAGNLIFPPSLGWRSGDTFHWMILGFIMTGVGLPLIGVVAGLFSEHGFNSEARRVHPVFAVLFMVTIYLTIGPFFAIPRTAATAFEMGAASFLDPALMDWRIGGFKPPLLIFSSLYFLLVFALSVKPNRIVDVVGKVLTPLLLLSIIALVVKAFFVLDEPVTNIASDFNANAPFMNGFLDGYETMDTIAAVAFSIIVLKAVRATGLNTHKEVFSNAFKAALIAGGFLALIYLALGWIGNHYPISGQEQAALAASKQHYGTYILTQVAAATYGSGGKLLLAIVVTLACLTTAIGLIVSVSSYFYELWPKHSYKTYAIIFTLISFVLANQGLSQVIQGSIPVLRVIYPITIVMIALIFIDRLFKGIPDLCFQLAIGVTVLVSLLSQVYPASINWLPFAGVSMQWVLPAIAGLVIGTLGMFRKKNA</sequence>
<feature type="transmembrane region" description="Helical" evidence="9">
    <location>
        <begin position="194"/>
        <end position="215"/>
    </location>
</feature>
<keyword evidence="8 9" id="KW-0472">Membrane</keyword>
<dbReference type="EMBL" id="PQSP01000009">
    <property type="protein sequence ID" value="RUS65741.1"/>
    <property type="molecule type" value="Genomic_DNA"/>
</dbReference>
<feature type="transmembrane region" description="Helical" evidence="9">
    <location>
        <begin position="331"/>
        <end position="348"/>
    </location>
</feature>
<accession>A0A433SAH8</accession>
<name>A0A433SAH8_9BURK</name>
<feature type="transmembrane region" description="Helical" evidence="9">
    <location>
        <begin position="154"/>
        <end position="174"/>
    </location>
</feature>
<protein>
    <recommendedName>
        <fullName evidence="9">Branched-chain amino acid transport system carrier protein</fullName>
    </recommendedName>
</protein>
<keyword evidence="5 9" id="KW-0812">Transmembrane</keyword>
<organism evidence="10 11">
    <name type="scientific">Saezia sanguinis</name>
    <dbReference type="NCBI Taxonomy" id="1965230"/>
    <lineage>
        <taxon>Bacteria</taxon>
        <taxon>Pseudomonadati</taxon>
        <taxon>Pseudomonadota</taxon>
        <taxon>Betaproteobacteria</taxon>
        <taxon>Burkholderiales</taxon>
        <taxon>Saeziaceae</taxon>
        <taxon>Saezia</taxon>
    </lineage>
</organism>
<evidence type="ECO:0000256" key="8">
    <source>
        <dbReference type="ARBA" id="ARBA00023136"/>
    </source>
</evidence>
<feature type="transmembrane region" description="Helical" evidence="9">
    <location>
        <begin position="409"/>
        <end position="435"/>
    </location>
</feature>
<dbReference type="GO" id="GO:0015820">
    <property type="term" value="P:L-leucine transport"/>
    <property type="evidence" value="ECO:0007669"/>
    <property type="project" value="TreeGrafter"/>
</dbReference>
<evidence type="ECO:0000256" key="2">
    <source>
        <dbReference type="ARBA" id="ARBA00008540"/>
    </source>
</evidence>
<dbReference type="PANTHER" id="PTHR30588">
    <property type="entry name" value="BRANCHED-CHAIN AMINO ACID TRANSPORT SYSTEM 2 CARRIER PROTEIN"/>
    <property type="match status" value="1"/>
</dbReference>
<comment type="caution">
    <text evidence="10">The sequence shown here is derived from an EMBL/GenBank/DDBJ whole genome shotgun (WGS) entry which is preliminary data.</text>
</comment>
<evidence type="ECO:0000256" key="9">
    <source>
        <dbReference type="RuleBase" id="RU362122"/>
    </source>
</evidence>
<feature type="transmembrane region" description="Helical" evidence="9">
    <location>
        <begin position="36"/>
        <end position="60"/>
    </location>
</feature>
<evidence type="ECO:0000256" key="6">
    <source>
        <dbReference type="ARBA" id="ARBA00022970"/>
    </source>
</evidence>
<keyword evidence="6 9" id="KW-0029">Amino-acid transport</keyword>
<dbReference type="InterPro" id="IPR004685">
    <property type="entry name" value="Brnchd-chn_aa_trnsp_Livcs"/>
</dbReference>
<dbReference type="GO" id="GO:0015818">
    <property type="term" value="P:isoleucine transport"/>
    <property type="evidence" value="ECO:0007669"/>
    <property type="project" value="TreeGrafter"/>
</dbReference>
<keyword evidence="4" id="KW-1003">Cell membrane</keyword>
<dbReference type="RefSeq" id="WP_126980759.1">
    <property type="nucleotide sequence ID" value="NZ_PQSP01000009.1"/>
</dbReference>
<evidence type="ECO:0000256" key="4">
    <source>
        <dbReference type="ARBA" id="ARBA00022475"/>
    </source>
</evidence>
<evidence type="ECO:0000313" key="10">
    <source>
        <dbReference type="EMBL" id="RUS65741.1"/>
    </source>
</evidence>
<comment type="function">
    <text evidence="9">Component of the transport system for branched-chain amino acids.</text>
</comment>
<dbReference type="GO" id="GO:0015188">
    <property type="term" value="F:L-isoleucine transmembrane transporter activity"/>
    <property type="evidence" value="ECO:0007669"/>
    <property type="project" value="TreeGrafter"/>
</dbReference>
<comment type="similarity">
    <text evidence="2 9">Belongs to the branched chain amino acid transporter family.</text>
</comment>
<keyword evidence="11" id="KW-1185">Reference proteome</keyword>
<feature type="transmembrane region" description="Helical" evidence="9">
    <location>
        <begin position="7"/>
        <end position="24"/>
    </location>
</feature>
<dbReference type="GO" id="GO:0005886">
    <property type="term" value="C:plasma membrane"/>
    <property type="evidence" value="ECO:0007669"/>
    <property type="project" value="UniProtKB-SubCell"/>
</dbReference>